<dbReference type="KEGG" id="bcv:Bcav_3202"/>
<dbReference type="STRING" id="471853.Bcav_3202"/>
<feature type="transmembrane region" description="Helical" evidence="7">
    <location>
        <begin position="387"/>
        <end position="406"/>
    </location>
</feature>
<evidence type="ECO:0000256" key="8">
    <source>
        <dbReference type="SAM" id="SignalP"/>
    </source>
</evidence>
<sequence length="414" mass="41958">MTPRWPARAPARLAAVGLLAAGLVGGSLLAPAAQAPAAAQPTGQCDEGILLPDRPWALDALGADEAHELATGRGVTVAVVDSGVQASNPHFAGDVVLPGIDVVGIANDARTDTFGHGTAVAGFIAAQGVDGSGVVGLAPQARILPVRVYYATGDQADRDGTQLTSARIAAGIRAAADAGAQIIAVAISQYTDDPGIASAVADATAAGSLVVASMGNVTEDAPTPERERFPAAYPGVLAVGSVAEGFVPVPDQHVGPHADVAAPGVAVPTTHHAGIDCDFGEEGGTTSWATGYAAAAAALVAERYPDETPAQWTFRLTATASRLDPDTHDDTVGWGVVQPWAALTFVDDGTARGPDSPTHERPSEAPSTAPPAVIERPDDPLTRGREVTLWVVLGVGAVVVCAVLLTRRPSANRR</sequence>
<dbReference type="PROSITE" id="PS51892">
    <property type="entry name" value="SUBTILASE"/>
    <property type="match status" value="1"/>
</dbReference>
<dbReference type="HOGENOM" id="CLU_011263_13_3_11"/>
<dbReference type="AlphaFoldDB" id="C5C0Q0"/>
<dbReference type="EMBL" id="CP001618">
    <property type="protein sequence ID" value="ACQ81446.1"/>
    <property type="molecule type" value="Genomic_DNA"/>
</dbReference>
<dbReference type="PROSITE" id="PS00137">
    <property type="entry name" value="SUBTILASE_HIS"/>
    <property type="match status" value="1"/>
</dbReference>
<proteinExistence type="inferred from homology"/>
<feature type="active site" description="Charge relay system" evidence="5">
    <location>
        <position position="116"/>
    </location>
</feature>
<dbReference type="InterPro" id="IPR015500">
    <property type="entry name" value="Peptidase_S8_subtilisin-rel"/>
</dbReference>
<gene>
    <name evidence="10" type="ordered locus">Bcav_3202</name>
</gene>
<evidence type="ECO:0000313" key="10">
    <source>
        <dbReference type="EMBL" id="ACQ81446.1"/>
    </source>
</evidence>
<dbReference type="RefSeq" id="WP_015883686.1">
    <property type="nucleotide sequence ID" value="NC_012669.1"/>
</dbReference>
<accession>C5C0Q0</accession>
<keyword evidence="4 5" id="KW-0720">Serine protease</keyword>
<keyword evidence="7" id="KW-0812">Transmembrane</keyword>
<dbReference type="GO" id="GO:0006508">
    <property type="term" value="P:proteolysis"/>
    <property type="evidence" value="ECO:0007669"/>
    <property type="project" value="UniProtKB-KW"/>
</dbReference>
<dbReference type="SUPFAM" id="SSF52743">
    <property type="entry name" value="Subtilisin-like"/>
    <property type="match status" value="1"/>
</dbReference>
<organism evidence="10 11">
    <name type="scientific">Beutenbergia cavernae (strain ATCC BAA-8 / DSM 12333 / CCUG 43141 / JCM 11478 / NBRC 16432 / NCIMB 13614 / HKI 0122)</name>
    <dbReference type="NCBI Taxonomy" id="471853"/>
    <lineage>
        <taxon>Bacteria</taxon>
        <taxon>Bacillati</taxon>
        <taxon>Actinomycetota</taxon>
        <taxon>Actinomycetes</taxon>
        <taxon>Micrococcales</taxon>
        <taxon>Beutenbergiaceae</taxon>
        <taxon>Beutenbergia</taxon>
    </lineage>
</organism>
<dbReference type="PANTHER" id="PTHR43806">
    <property type="entry name" value="PEPTIDASE S8"/>
    <property type="match status" value="1"/>
</dbReference>
<evidence type="ECO:0000256" key="6">
    <source>
        <dbReference type="SAM" id="MobiDB-lite"/>
    </source>
</evidence>
<evidence type="ECO:0000259" key="9">
    <source>
        <dbReference type="Pfam" id="PF00082"/>
    </source>
</evidence>
<evidence type="ECO:0000313" key="11">
    <source>
        <dbReference type="Proteomes" id="UP000007962"/>
    </source>
</evidence>
<dbReference type="Pfam" id="PF00082">
    <property type="entry name" value="Peptidase_S8"/>
    <property type="match status" value="1"/>
</dbReference>
<evidence type="ECO:0000256" key="5">
    <source>
        <dbReference type="PROSITE-ProRule" id="PRU01240"/>
    </source>
</evidence>
<dbReference type="InterPro" id="IPR023827">
    <property type="entry name" value="Peptidase_S8_Asp-AS"/>
</dbReference>
<keyword evidence="3 5" id="KW-0378">Hydrolase</keyword>
<keyword evidence="2 5" id="KW-0645">Protease</keyword>
<dbReference type="Proteomes" id="UP000007962">
    <property type="component" value="Chromosome"/>
</dbReference>
<evidence type="ECO:0000256" key="3">
    <source>
        <dbReference type="ARBA" id="ARBA00022801"/>
    </source>
</evidence>
<feature type="signal peptide" evidence="8">
    <location>
        <begin position="1"/>
        <end position="32"/>
    </location>
</feature>
<evidence type="ECO:0000256" key="4">
    <source>
        <dbReference type="ARBA" id="ARBA00022825"/>
    </source>
</evidence>
<dbReference type="PRINTS" id="PR00723">
    <property type="entry name" value="SUBTILISIN"/>
</dbReference>
<dbReference type="InterPro" id="IPR000209">
    <property type="entry name" value="Peptidase_S8/S53_dom"/>
</dbReference>
<keyword evidence="11" id="KW-1185">Reference proteome</keyword>
<evidence type="ECO:0000256" key="2">
    <source>
        <dbReference type="ARBA" id="ARBA00022670"/>
    </source>
</evidence>
<dbReference type="Gene3D" id="3.40.50.200">
    <property type="entry name" value="Peptidase S8/S53 domain"/>
    <property type="match status" value="1"/>
</dbReference>
<feature type="chain" id="PRO_5038674929" evidence="8">
    <location>
        <begin position="33"/>
        <end position="414"/>
    </location>
</feature>
<evidence type="ECO:0000256" key="7">
    <source>
        <dbReference type="SAM" id="Phobius"/>
    </source>
</evidence>
<dbReference type="GO" id="GO:0004252">
    <property type="term" value="F:serine-type endopeptidase activity"/>
    <property type="evidence" value="ECO:0007669"/>
    <property type="project" value="UniProtKB-UniRule"/>
</dbReference>
<feature type="active site" description="Charge relay system" evidence="5">
    <location>
        <position position="287"/>
    </location>
</feature>
<keyword evidence="7" id="KW-1133">Transmembrane helix</keyword>
<dbReference type="InterPro" id="IPR036852">
    <property type="entry name" value="Peptidase_S8/S53_dom_sf"/>
</dbReference>
<keyword evidence="7" id="KW-0472">Membrane</keyword>
<feature type="domain" description="Peptidase S8/S53" evidence="9">
    <location>
        <begin position="72"/>
        <end position="335"/>
    </location>
</feature>
<keyword evidence="8" id="KW-0732">Signal</keyword>
<evidence type="ECO:0000256" key="1">
    <source>
        <dbReference type="ARBA" id="ARBA00011073"/>
    </source>
</evidence>
<dbReference type="InterPro" id="IPR050131">
    <property type="entry name" value="Peptidase_S8_subtilisin-like"/>
</dbReference>
<protein>
    <submittedName>
        <fullName evidence="10">Peptidase S8 and S53 subtilisin kexin sedolisin</fullName>
    </submittedName>
</protein>
<dbReference type="eggNOG" id="COG1404">
    <property type="taxonomic scope" value="Bacteria"/>
</dbReference>
<reference evidence="10 11" key="1">
    <citation type="journal article" date="2009" name="Stand. Genomic Sci.">
        <title>Complete genome sequence of Beutenbergia cavernae type strain (HKI 0122).</title>
        <authorList>
            <person name="Land M."/>
            <person name="Pukall R."/>
            <person name="Abt B."/>
            <person name="Goker M."/>
            <person name="Rohde M."/>
            <person name="Glavina Del Rio T."/>
            <person name="Tice H."/>
            <person name="Copeland A."/>
            <person name="Cheng J.F."/>
            <person name="Lucas S."/>
            <person name="Chen F."/>
            <person name="Nolan M."/>
            <person name="Bruce D."/>
            <person name="Goodwin L."/>
            <person name="Pitluck S."/>
            <person name="Ivanova N."/>
            <person name="Mavromatis K."/>
            <person name="Ovchinnikova G."/>
            <person name="Pati A."/>
            <person name="Chen A."/>
            <person name="Palaniappan K."/>
            <person name="Hauser L."/>
            <person name="Chang Y.J."/>
            <person name="Jefferies C.C."/>
            <person name="Saunders E."/>
            <person name="Brettin T."/>
            <person name="Detter J.C."/>
            <person name="Han C."/>
            <person name="Chain P."/>
            <person name="Bristow J."/>
            <person name="Eisen J.A."/>
            <person name="Markowitz V."/>
            <person name="Hugenholtz P."/>
            <person name="Kyrpides N.C."/>
            <person name="Klenk H.P."/>
            <person name="Lapidus A."/>
        </authorList>
    </citation>
    <scope>NUCLEOTIDE SEQUENCE [LARGE SCALE GENOMIC DNA]</scope>
    <source>
        <strain evidence="11">ATCC BAA-8 / DSM 12333 / NBRC 16432</strain>
    </source>
</reference>
<name>C5C0Q0_BEUC1</name>
<feature type="active site" description="Charge relay system" evidence="5">
    <location>
        <position position="81"/>
    </location>
</feature>
<dbReference type="PROSITE" id="PS00136">
    <property type="entry name" value="SUBTILASE_ASP"/>
    <property type="match status" value="1"/>
</dbReference>
<comment type="similarity">
    <text evidence="1 5">Belongs to the peptidase S8 family.</text>
</comment>
<feature type="region of interest" description="Disordered" evidence="6">
    <location>
        <begin position="347"/>
        <end position="380"/>
    </location>
</feature>
<dbReference type="InterPro" id="IPR022398">
    <property type="entry name" value="Peptidase_S8_His-AS"/>
</dbReference>
<dbReference type="PANTHER" id="PTHR43806:SF11">
    <property type="entry name" value="CEREVISIN-RELATED"/>
    <property type="match status" value="1"/>
</dbReference>